<sequence length="869" mass="98958">MSIKPLPVTIINQIQCSTALPDRFTIVKELLENSIDSCFDCECNENFYKLTINKNIHSITIDIKPGKISITDTGCGILPTDLLIIGRKNWTSKIPNELVEQDISTADISKDISTTDIGKTDISTTNIGTTNISKDIGTTDISTTDISTTDISTTDIGKDINTTNISTTDTTFLNNFFANPGSLGFRGEALTLIKECATVEIKSGCDGFAYSVNLIKDKSLKTNENQQFQKTPIKRIPYVKGTTVSISDIFEGQSLKQKRMQKDFKKENEAICHMAIGYFLSVIYDYSRVVSTTENGLKFKFSQNKRRCSKCFNSISFLIKINGQTVQSLTFGDPIDWLGNILNFEGSNRSNSVSEKMTTEFIRNKMLDLVIFKIKSELSRVMNVTSGFSHIQSEISHEFISNLSESERLGLESSKDKNNKSQTQSSKDKNNKSQILIYKGSSTKPVVILMVNGRYCRNKQIERLAQNRVIADQTVEIQSAYSNNRDKSQTDSRFSPKTMFSVPRTLVIFITTNLVDHNTEGKLEIIIAQEIINHISEMLVEEGVKSAERILTQKEKPGKTENQCKTEIKQKNENLCNTENLRKNENQCDTENLRKNENPCVTENLRNTEIKQKNKNLCETENLQQNINNQQKTTENLQKTTNNQQKTTNNQQKNENEIQGRPSIKLYRQEANLLDYMRNKNAQNQFDDSKYFKNQQTRTNKIKTDIIGQFDDLLYVQQNDQMLVCSVSDILAEYISMISEFTGRNSGTNLKNACVKTGQNKLSLDHVSIRSNKLLDAVVFLINEKVDLKYDHENLSRAFDRYENEIKNDLKDKKLQNKHIKKLKLALTTAFTSKNDLKDLFRFLQNRIDTQKHMHPLTDLKTIYKAVGR</sequence>
<dbReference type="GO" id="GO:0032300">
    <property type="term" value="C:mismatch repair complex"/>
    <property type="evidence" value="ECO:0007669"/>
    <property type="project" value="InterPro"/>
</dbReference>
<dbReference type="GO" id="GO:0140664">
    <property type="term" value="F:ATP-dependent DNA damage sensor activity"/>
    <property type="evidence" value="ECO:0007669"/>
    <property type="project" value="InterPro"/>
</dbReference>
<accession>A0A0R0M0V6</accession>
<dbReference type="InterPro" id="IPR038973">
    <property type="entry name" value="MutL/Mlh/Pms-like"/>
</dbReference>
<dbReference type="GO" id="GO:0006298">
    <property type="term" value="P:mismatch repair"/>
    <property type="evidence" value="ECO:0007669"/>
    <property type="project" value="InterPro"/>
</dbReference>
<comment type="similarity">
    <text evidence="1">Belongs to the DNA mismatch repair MutL/HexB family.</text>
</comment>
<dbReference type="AlphaFoldDB" id="A0A0R0M0V6"/>
<proteinExistence type="inferred from homology"/>
<evidence type="ECO:0000313" key="5">
    <source>
        <dbReference type="Proteomes" id="UP000051530"/>
    </source>
</evidence>
<dbReference type="VEuPathDB" id="MicrosporidiaDB:M153_310006424"/>
<dbReference type="PROSITE" id="PS00058">
    <property type="entry name" value="DNA_MISMATCH_REPAIR_1"/>
    <property type="match status" value="1"/>
</dbReference>
<dbReference type="PANTHER" id="PTHR10073">
    <property type="entry name" value="DNA MISMATCH REPAIR PROTEIN MLH, PMS, MUTL"/>
    <property type="match status" value="1"/>
</dbReference>
<protein>
    <submittedName>
        <fullName evidence="4">PMS1 protein like protein 1</fullName>
    </submittedName>
</protein>
<feature type="compositionally biased region" description="Low complexity" evidence="3">
    <location>
        <begin position="632"/>
        <end position="653"/>
    </location>
</feature>
<evidence type="ECO:0000256" key="1">
    <source>
        <dbReference type="ARBA" id="ARBA00006082"/>
    </source>
</evidence>
<evidence type="ECO:0000256" key="3">
    <source>
        <dbReference type="SAM" id="MobiDB-lite"/>
    </source>
</evidence>
<reference evidence="4 5" key="1">
    <citation type="submission" date="2015-07" db="EMBL/GenBank/DDBJ databases">
        <title>The genome of Pseudoloma neurophilia, a relevant intracellular parasite of the zebrafish.</title>
        <authorList>
            <person name="Ndikumana S."/>
            <person name="Pelin A."/>
            <person name="Sanders J."/>
            <person name="Corradi N."/>
        </authorList>
    </citation>
    <scope>NUCLEOTIDE SEQUENCE [LARGE SCALE GENOMIC DNA]</scope>
    <source>
        <strain evidence="4 5">MK1</strain>
    </source>
</reference>
<keyword evidence="2" id="KW-0175">Coiled coil</keyword>
<gene>
    <name evidence="4" type="ORF">M153_310006424</name>
</gene>
<dbReference type="Proteomes" id="UP000051530">
    <property type="component" value="Unassembled WGS sequence"/>
</dbReference>
<feature type="coiled-coil region" evidence="2">
    <location>
        <begin position="785"/>
        <end position="812"/>
    </location>
</feature>
<feature type="region of interest" description="Disordered" evidence="3">
    <location>
        <begin position="410"/>
        <end position="434"/>
    </location>
</feature>
<dbReference type="InterPro" id="IPR036890">
    <property type="entry name" value="HATPase_C_sf"/>
</dbReference>
<evidence type="ECO:0000313" key="4">
    <source>
        <dbReference type="EMBL" id="KRH95091.1"/>
    </source>
</evidence>
<comment type="caution">
    <text evidence="4">The sequence shown here is derived from an EMBL/GenBank/DDBJ whole genome shotgun (WGS) entry which is preliminary data.</text>
</comment>
<dbReference type="SUPFAM" id="SSF55874">
    <property type="entry name" value="ATPase domain of HSP90 chaperone/DNA topoisomerase II/histidine kinase"/>
    <property type="match status" value="1"/>
</dbReference>
<feature type="compositionally biased region" description="Basic and acidic residues" evidence="3">
    <location>
        <begin position="410"/>
        <end position="419"/>
    </location>
</feature>
<dbReference type="OrthoDB" id="10263226at2759"/>
<dbReference type="Gene3D" id="3.30.565.10">
    <property type="entry name" value="Histidine kinase-like ATPase, C-terminal domain"/>
    <property type="match status" value="1"/>
</dbReference>
<organism evidence="4 5">
    <name type="scientific">Pseudoloma neurophilia</name>
    <dbReference type="NCBI Taxonomy" id="146866"/>
    <lineage>
        <taxon>Eukaryota</taxon>
        <taxon>Fungi</taxon>
        <taxon>Fungi incertae sedis</taxon>
        <taxon>Microsporidia</taxon>
        <taxon>Pseudoloma</taxon>
    </lineage>
</organism>
<dbReference type="EMBL" id="LGUB01000006">
    <property type="protein sequence ID" value="KRH95091.1"/>
    <property type="molecule type" value="Genomic_DNA"/>
</dbReference>
<keyword evidence="5" id="KW-1185">Reference proteome</keyword>
<feature type="region of interest" description="Disordered" evidence="3">
    <location>
        <begin position="632"/>
        <end position="662"/>
    </location>
</feature>
<evidence type="ECO:0000256" key="2">
    <source>
        <dbReference type="SAM" id="Coils"/>
    </source>
</evidence>
<dbReference type="GO" id="GO:0016887">
    <property type="term" value="F:ATP hydrolysis activity"/>
    <property type="evidence" value="ECO:0007669"/>
    <property type="project" value="InterPro"/>
</dbReference>
<name>A0A0R0M0V6_9MICR</name>
<dbReference type="InterPro" id="IPR014762">
    <property type="entry name" value="DNA_mismatch_repair_CS"/>
</dbReference>
<dbReference type="PANTHER" id="PTHR10073:SF47">
    <property type="entry name" value="DNA MISMATCH REPAIR PROTEIN MLH3"/>
    <property type="match status" value="1"/>
</dbReference>